<dbReference type="PANTHER" id="PTHR47354">
    <property type="entry name" value="NADH OXIDOREDUCTASE HCR"/>
    <property type="match status" value="1"/>
</dbReference>
<proteinExistence type="predicted"/>
<dbReference type="InterPro" id="IPR039261">
    <property type="entry name" value="FNR_nucleotide-bd"/>
</dbReference>
<accession>A0A1H7I9N3</accession>
<keyword evidence="2" id="KW-0285">Flavoprotein</keyword>
<keyword evidence="6" id="KW-0408">Iron</keyword>
<dbReference type="InterPro" id="IPR001433">
    <property type="entry name" value="OxRdtase_FAD/NAD-bd"/>
</dbReference>
<dbReference type="Gene3D" id="3.40.50.80">
    <property type="entry name" value="Nucleotide-binding domain of ferredoxin-NADP reductase (FNR) module"/>
    <property type="match status" value="1"/>
</dbReference>
<dbReference type="STRING" id="235985.SAMN05414137_102562"/>
<evidence type="ECO:0000259" key="10">
    <source>
        <dbReference type="PROSITE" id="PS51384"/>
    </source>
</evidence>
<dbReference type="InterPro" id="IPR050415">
    <property type="entry name" value="MRET"/>
</dbReference>
<dbReference type="SUPFAM" id="SSF54292">
    <property type="entry name" value="2Fe-2S ferredoxin-like"/>
    <property type="match status" value="1"/>
</dbReference>
<dbReference type="InterPro" id="IPR036010">
    <property type="entry name" value="2Fe-2S_ferredoxin-like_sf"/>
</dbReference>
<feature type="domain" description="2Fe-2S ferredoxin-type" evidence="9">
    <location>
        <begin position="263"/>
        <end position="348"/>
    </location>
</feature>
<dbReference type="CDD" id="cd00207">
    <property type="entry name" value="fer2"/>
    <property type="match status" value="1"/>
</dbReference>
<feature type="domain" description="FAD-binding FR-type" evidence="10">
    <location>
        <begin position="30"/>
        <end position="136"/>
    </location>
</feature>
<evidence type="ECO:0000256" key="8">
    <source>
        <dbReference type="SAM" id="MobiDB-lite"/>
    </source>
</evidence>
<dbReference type="InterPro" id="IPR012675">
    <property type="entry name" value="Beta-grasp_dom_sf"/>
</dbReference>
<dbReference type="PANTHER" id="PTHR47354:SF1">
    <property type="entry name" value="CARNITINE MONOOXYGENASE REDUCTASE SUBUNIT"/>
    <property type="match status" value="1"/>
</dbReference>
<evidence type="ECO:0000313" key="11">
    <source>
        <dbReference type="EMBL" id="SEK59206.1"/>
    </source>
</evidence>
<evidence type="ECO:0000256" key="5">
    <source>
        <dbReference type="ARBA" id="ARBA00023002"/>
    </source>
</evidence>
<keyword evidence="4" id="KW-0479">Metal-binding</keyword>
<evidence type="ECO:0000313" key="12">
    <source>
        <dbReference type="Proteomes" id="UP000183015"/>
    </source>
</evidence>
<dbReference type="InterPro" id="IPR017927">
    <property type="entry name" value="FAD-bd_FR_type"/>
</dbReference>
<evidence type="ECO:0000259" key="9">
    <source>
        <dbReference type="PROSITE" id="PS51085"/>
    </source>
</evidence>
<evidence type="ECO:0000256" key="4">
    <source>
        <dbReference type="ARBA" id="ARBA00022723"/>
    </source>
</evidence>
<dbReference type="eggNOG" id="COG1018">
    <property type="taxonomic scope" value="Bacteria"/>
</dbReference>
<reference evidence="12" key="1">
    <citation type="submission" date="2016-10" db="EMBL/GenBank/DDBJ databases">
        <authorList>
            <person name="Varghese N."/>
        </authorList>
    </citation>
    <scope>NUCLEOTIDE SEQUENCE [LARGE SCALE GENOMIC DNA]</scope>
    <source>
        <strain evidence="12">DSM 45096 / BCRC 16803 / CGMCC 4.1857 / CIP 109030 / JCM 12277 / KCTC 19219 / NBRC 100920 / 33214</strain>
    </source>
</reference>
<organism evidence="11 12">
    <name type="scientific">Streptacidiphilus jiangxiensis</name>
    <dbReference type="NCBI Taxonomy" id="235985"/>
    <lineage>
        <taxon>Bacteria</taxon>
        <taxon>Bacillati</taxon>
        <taxon>Actinomycetota</taxon>
        <taxon>Actinomycetes</taxon>
        <taxon>Kitasatosporales</taxon>
        <taxon>Streptomycetaceae</taxon>
        <taxon>Streptacidiphilus</taxon>
    </lineage>
</organism>
<keyword evidence="7" id="KW-0411">Iron-sulfur</keyword>
<dbReference type="InterPro" id="IPR006058">
    <property type="entry name" value="2Fe2S_fd_BS"/>
</dbReference>
<sequence>MNIMRILKGGARRRPRGEESAAPASTAPVLGELRLIVTARTEPAAGIAAFELRAVDGSPLPAWAPGAHVELLLPQDGGRTLLRQYSLCGDVADRERWRVAVLREPESRGGSALLHEQVAVGDVLTARGPRNDFPFAAGTAHLFVAGGIGITPLLPMIGAAEAAGADWRLLYGGRTRTSMAYLDELAAYGDRVEPRPQDEFGLLDLDAALAALDAGTSVYCCGPEPLLAALEERFAALPDAAARGLSLHVERFTAAPQEPGEEFEVELARTGKVLRIAADMSILDAVEEAGVPTTPSCRQGTCGSCETPVLSGEPEHRDSTLSDSEREAGDIMLICVSRCRGERLVLDL</sequence>
<dbReference type="Gene3D" id="2.40.30.10">
    <property type="entry name" value="Translation factors"/>
    <property type="match status" value="1"/>
</dbReference>
<name>A0A1H7I9N3_STRJI</name>
<keyword evidence="3" id="KW-0001">2Fe-2S</keyword>
<dbReference type="GO" id="GO:0016491">
    <property type="term" value="F:oxidoreductase activity"/>
    <property type="evidence" value="ECO:0007669"/>
    <property type="project" value="UniProtKB-KW"/>
</dbReference>
<dbReference type="InterPro" id="IPR017938">
    <property type="entry name" value="Riboflavin_synthase-like_b-brl"/>
</dbReference>
<gene>
    <name evidence="11" type="ORF">SAMN05414137_102562</name>
</gene>
<dbReference type="SUPFAM" id="SSF52343">
    <property type="entry name" value="Ferredoxin reductase-like, C-terminal NADP-linked domain"/>
    <property type="match status" value="1"/>
</dbReference>
<comment type="cofactor">
    <cofactor evidence="1">
        <name>FAD</name>
        <dbReference type="ChEBI" id="CHEBI:57692"/>
    </cofactor>
</comment>
<evidence type="ECO:0000256" key="2">
    <source>
        <dbReference type="ARBA" id="ARBA00022630"/>
    </source>
</evidence>
<evidence type="ECO:0000256" key="3">
    <source>
        <dbReference type="ARBA" id="ARBA00022714"/>
    </source>
</evidence>
<dbReference type="PRINTS" id="PR00409">
    <property type="entry name" value="PHDIOXRDTASE"/>
</dbReference>
<dbReference type="SUPFAM" id="SSF63380">
    <property type="entry name" value="Riboflavin synthase domain-like"/>
    <property type="match status" value="1"/>
</dbReference>
<dbReference type="GO" id="GO:0051537">
    <property type="term" value="F:2 iron, 2 sulfur cluster binding"/>
    <property type="evidence" value="ECO:0007669"/>
    <property type="project" value="UniProtKB-KW"/>
</dbReference>
<evidence type="ECO:0000256" key="7">
    <source>
        <dbReference type="ARBA" id="ARBA00023014"/>
    </source>
</evidence>
<dbReference type="Pfam" id="PF00175">
    <property type="entry name" value="NAD_binding_1"/>
    <property type="match status" value="1"/>
</dbReference>
<dbReference type="Proteomes" id="UP000183015">
    <property type="component" value="Unassembled WGS sequence"/>
</dbReference>
<feature type="region of interest" description="Disordered" evidence="8">
    <location>
        <begin position="1"/>
        <end position="25"/>
    </location>
</feature>
<dbReference type="GO" id="GO:0046872">
    <property type="term" value="F:metal ion binding"/>
    <property type="evidence" value="ECO:0007669"/>
    <property type="project" value="UniProtKB-KW"/>
</dbReference>
<dbReference type="CDD" id="cd06185">
    <property type="entry name" value="PDR_like"/>
    <property type="match status" value="1"/>
</dbReference>
<dbReference type="EMBL" id="FOAZ01000002">
    <property type="protein sequence ID" value="SEK59206.1"/>
    <property type="molecule type" value="Genomic_DNA"/>
</dbReference>
<dbReference type="InterPro" id="IPR001041">
    <property type="entry name" value="2Fe-2S_ferredoxin-type"/>
</dbReference>
<dbReference type="Pfam" id="PF00111">
    <property type="entry name" value="Fer2"/>
    <property type="match status" value="1"/>
</dbReference>
<evidence type="ECO:0000256" key="6">
    <source>
        <dbReference type="ARBA" id="ARBA00023004"/>
    </source>
</evidence>
<evidence type="ECO:0000256" key="1">
    <source>
        <dbReference type="ARBA" id="ARBA00001974"/>
    </source>
</evidence>
<dbReference type="Gene3D" id="3.10.20.30">
    <property type="match status" value="1"/>
</dbReference>
<dbReference type="PROSITE" id="PS51085">
    <property type="entry name" value="2FE2S_FER_2"/>
    <property type="match status" value="1"/>
</dbReference>
<dbReference type="AlphaFoldDB" id="A0A1H7I9N3"/>
<dbReference type="PROSITE" id="PS00197">
    <property type="entry name" value="2FE2S_FER_1"/>
    <property type="match status" value="1"/>
</dbReference>
<dbReference type="PROSITE" id="PS51384">
    <property type="entry name" value="FAD_FR"/>
    <property type="match status" value="1"/>
</dbReference>
<keyword evidence="5" id="KW-0560">Oxidoreductase</keyword>
<keyword evidence="12" id="KW-1185">Reference proteome</keyword>
<protein>
    <submittedName>
        <fullName evidence="11">Ferredoxin-NADP reductase</fullName>
    </submittedName>
</protein>